<reference evidence="1 2" key="1">
    <citation type="submission" date="2017-03" db="EMBL/GenBank/DDBJ databases">
        <title>Genome sequence of Methanobrevibacter wosei.</title>
        <authorList>
            <person name="Poehlein A."/>
            <person name="Seedorf H."/>
            <person name="Daniel R."/>
        </authorList>
    </citation>
    <scope>NUCLEOTIDE SEQUENCE [LARGE SCALE GENOMIC DNA]</scope>
    <source>
        <strain evidence="1 2">DSM 11979</strain>
    </source>
</reference>
<dbReference type="RefSeq" id="WP_165807935.1">
    <property type="nucleotide sequence ID" value="NZ_CALIUN010000004.1"/>
</dbReference>
<dbReference type="Proteomes" id="UP000245577">
    <property type="component" value="Unassembled WGS sequence"/>
</dbReference>
<accession>A0A2U1S8E1</accession>
<evidence type="ECO:0000313" key="2">
    <source>
        <dbReference type="Proteomes" id="UP000245577"/>
    </source>
</evidence>
<dbReference type="EMBL" id="MZGU01000004">
    <property type="protein sequence ID" value="PWB86383.1"/>
    <property type="molecule type" value="Genomic_DNA"/>
</dbReference>
<name>A0A2U1S8E1_9EURY</name>
<dbReference type="AlphaFoldDB" id="A0A2U1S8E1"/>
<comment type="caution">
    <text evidence="1">The sequence shown here is derived from an EMBL/GenBank/DDBJ whole genome shotgun (WGS) entry which is preliminary data.</text>
</comment>
<protein>
    <submittedName>
        <fullName evidence="1">Uncharacterized protein</fullName>
    </submittedName>
</protein>
<gene>
    <name evidence="1" type="ORF">MBBWO_12380</name>
</gene>
<organism evidence="1 2">
    <name type="scientific">Methanobrevibacter woesei</name>
    <dbReference type="NCBI Taxonomy" id="190976"/>
    <lineage>
        <taxon>Archaea</taxon>
        <taxon>Methanobacteriati</taxon>
        <taxon>Methanobacteriota</taxon>
        <taxon>Methanomada group</taxon>
        <taxon>Methanobacteria</taxon>
        <taxon>Methanobacteriales</taxon>
        <taxon>Methanobacteriaceae</taxon>
        <taxon>Methanobrevibacter</taxon>
    </lineage>
</organism>
<sequence>MTVYIETTDGMFLEGDLLECYSDEITIDERFMGVITVRRNEICDLYGDVMLEEMDSY</sequence>
<evidence type="ECO:0000313" key="1">
    <source>
        <dbReference type="EMBL" id="PWB86383.1"/>
    </source>
</evidence>
<keyword evidence="2" id="KW-1185">Reference proteome</keyword>
<proteinExistence type="predicted"/>